<evidence type="ECO:0000313" key="5">
    <source>
        <dbReference type="EMBL" id="KAF2837161.1"/>
    </source>
</evidence>
<feature type="chain" id="PRO_5040382101" evidence="4">
    <location>
        <begin position="23"/>
        <end position="600"/>
    </location>
</feature>
<gene>
    <name evidence="5" type="ORF">M501DRAFT_995690</name>
</gene>
<keyword evidence="1" id="KW-0175">Coiled coil</keyword>
<dbReference type="Proteomes" id="UP000799429">
    <property type="component" value="Unassembled WGS sequence"/>
</dbReference>
<keyword evidence="6" id="KW-1185">Reference proteome</keyword>
<feature type="region of interest" description="Disordered" evidence="2">
    <location>
        <begin position="555"/>
        <end position="578"/>
    </location>
</feature>
<evidence type="ECO:0000256" key="2">
    <source>
        <dbReference type="SAM" id="MobiDB-lite"/>
    </source>
</evidence>
<dbReference type="EMBL" id="MU006100">
    <property type="protein sequence ID" value="KAF2837161.1"/>
    <property type="molecule type" value="Genomic_DNA"/>
</dbReference>
<feature type="transmembrane region" description="Helical" evidence="3">
    <location>
        <begin position="378"/>
        <end position="397"/>
    </location>
</feature>
<evidence type="ECO:0000256" key="3">
    <source>
        <dbReference type="SAM" id="Phobius"/>
    </source>
</evidence>
<feature type="region of interest" description="Disordered" evidence="2">
    <location>
        <begin position="504"/>
        <end position="542"/>
    </location>
</feature>
<feature type="region of interest" description="Disordered" evidence="2">
    <location>
        <begin position="311"/>
        <end position="358"/>
    </location>
</feature>
<dbReference type="AlphaFoldDB" id="A0A9P4VL63"/>
<reference evidence="5" key="1">
    <citation type="journal article" date="2020" name="Stud. Mycol.">
        <title>101 Dothideomycetes genomes: a test case for predicting lifestyles and emergence of pathogens.</title>
        <authorList>
            <person name="Haridas S."/>
            <person name="Albert R."/>
            <person name="Binder M."/>
            <person name="Bloem J."/>
            <person name="Labutti K."/>
            <person name="Salamov A."/>
            <person name="Andreopoulos B."/>
            <person name="Baker S."/>
            <person name="Barry K."/>
            <person name="Bills G."/>
            <person name="Bluhm B."/>
            <person name="Cannon C."/>
            <person name="Castanera R."/>
            <person name="Culley D."/>
            <person name="Daum C."/>
            <person name="Ezra D."/>
            <person name="Gonzalez J."/>
            <person name="Henrissat B."/>
            <person name="Kuo A."/>
            <person name="Liang C."/>
            <person name="Lipzen A."/>
            <person name="Lutzoni F."/>
            <person name="Magnuson J."/>
            <person name="Mondo S."/>
            <person name="Nolan M."/>
            <person name="Ohm R."/>
            <person name="Pangilinan J."/>
            <person name="Park H.-J."/>
            <person name="Ramirez L."/>
            <person name="Alfaro M."/>
            <person name="Sun H."/>
            <person name="Tritt A."/>
            <person name="Yoshinaga Y."/>
            <person name="Zwiers L.-H."/>
            <person name="Turgeon B."/>
            <person name="Goodwin S."/>
            <person name="Spatafora J."/>
            <person name="Crous P."/>
            <person name="Grigoriev I."/>
        </authorList>
    </citation>
    <scope>NUCLEOTIDE SEQUENCE</scope>
    <source>
        <strain evidence="5">CBS 101060</strain>
    </source>
</reference>
<feature type="coiled-coil region" evidence="1">
    <location>
        <begin position="446"/>
        <end position="481"/>
    </location>
</feature>
<feature type="coiled-coil region" evidence="1">
    <location>
        <begin position="214"/>
        <end position="248"/>
    </location>
</feature>
<feature type="signal peptide" evidence="4">
    <location>
        <begin position="1"/>
        <end position="22"/>
    </location>
</feature>
<keyword evidence="4" id="KW-0732">Signal</keyword>
<accession>A0A9P4VL63</accession>
<organism evidence="5 6">
    <name type="scientific">Patellaria atrata CBS 101060</name>
    <dbReference type="NCBI Taxonomy" id="1346257"/>
    <lineage>
        <taxon>Eukaryota</taxon>
        <taxon>Fungi</taxon>
        <taxon>Dikarya</taxon>
        <taxon>Ascomycota</taxon>
        <taxon>Pezizomycotina</taxon>
        <taxon>Dothideomycetes</taxon>
        <taxon>Dothideomycetes incertae sedis</taxon>
        <taxon>Patellariales</taxon>
        <taxon>Patellariaceae</taxon>
        <taxon>Patellaria</taxon>
    </lineage>
</organism>
<keyword evidence="3" id="KW-0812">Transmembrane</keyword>
<name>A0A9P4VL63_9PEZI</name>
<feature type="compositionally biased region" description="Polar residues" evidence="2">
    <location>
        <begin position="556"/>
        <end position="566"/>
    </location>
</feature>
<evidence type="ECO:0000313" key="6">
    <source>
        <dbReference type="Proteomes" id="UP000799429"/>
    </source>
</evidence>
<sequence>MRAFKLFKAAAFLPSILQKVSSAAIANTDSLLAEVVQTQNNHTLVLQLDNSQATFNVSCKDCLGLEDADDALTFEFKALSADRPCGVSNLILNRQQLNQNWDGIQAFGQGVISTLPEYAQHNLSLSWESSCLFNTVPEDGINSQGDDVAQVLAVTIDRIDGKDVHHISGFTISFKQLSPPRLLRLAGAPDLTASSPVNAEAWRQPPVDLRIESLPVAETEFRKQLEELQTLQAEVVRLNDLIRAKEALISTIDESRVGSLKQEIQACETLSCIVKAIGRKTKTVCHDVYTKINIYHDKVMDEYAHRGKFGAQKPAHISPSDPKPESSNFHPTKPAGLLEWPSSTPSSTSDRLSNPFSDPHDSSNDYFTFSTSSGTRHIVASLTALFSIVILACFVVLRRCCCTERRRQDRRTRREERRNLRMYRRAARLQRWKDWWHGHRYPTTDYEEKRRLIIEQEEILEQAMQREIAELRNARDVVESLVQAEEGRANARIQDFRSGLDTTYVAESQWEPQPLSRTSSLPDYRSEAGNTDSPEYTSEDENSDVVVDGFRGFVPSSGSAHWTPDSSVIEVSPRQSMETMRISEEARIPGTPSSASSVEQ</sequence>
<dbReference type="OrthoDB" id="4225201at2759"/>
<comment type="caution">
    <text evidence="5">The sequence shown here is derived from an EMBL/GenBank/DDBJ whole genome shotgun (WGS) entry which is preliminary data.</text>
</comment>
<keyword evidence="3" id="KW-1133">Transmembrane helix</keyword>
<evidence type="ECO:0000256" key="4">
    <source>
        <dbReference type="SAM" id="SignalP"/>
    </source>
</evidence>
<evidence type="ECO:0000256" key="1">
    <source>
        <dbReference type="SAM" id="Coils"/>
    </source>
</evidence>
<protein>
    <submittedName>
        <fullName evidence="5">Uncharacterized protein</fullName>
    </submittedName>
</protein>
<proteinExistence type="predicted"/>
<keyword evidence="3" id="KW-0472">Membrane</keyword>